<feature type="compositionally biased region" description="Basic and acidic residues" evidence="1">
    <location>
        <begin position="59"/>
        <end position="71"/>
    </location>
</feature>
<dbReference type="OrthoDB" id="10469927at2759"/>
<reference evidence="2 3" key="1">
    <citation type="journal article" date="2021" name="Plant Biotechnol. J.">
        <title>Multi-omics assisted identification of the key and species-specific regulatory components of drought-tolerant mechanisms in Gossypium stocksii.</title>
        <authorList>
            <person name="Yu D."/>
            <person name="Ke L."/>
            <person name="Zhang D."/>
            <person name="Wu Y."/>
            <person name="Sun Y."/>
            <person name="Mei J."/>
            <person name="Sun J."/>
            <person name="Sun Y."/>
        </authorList>
    </citation>
    <scope>NUCLEOTIDE SEQUENCE [LARGE SCALE GENOMIC DNA]</scope>
    <source>
        <strain evidence="3">cv. E1</strain>
        <tissue evidence="2">Leaf</tissue>
    </source>
</reference>
<sequence length="200" mass="22098">MHIGGSMFNAENTYWGMASTSSGWQSTFGWGRSKTYTRRDDVFPTTSTGEGTSYMIDVGRSDDESDVHPPQEPDTDGTEVALFSELEPVPTEPEDGEGGSDEEKEDLRFTMYLTPAHMHNVDLLTDDVLEFPDLPYKRRGHISSSLDSGDLEVGKEFSSKDGFLGALKQCSIKNGVNYHVVKSKSEKFEAKCAVRDSTCS</sequence>
<feature type="region of interest" description="Disordered" evidence="1">
    <location>
        <begin position="41"/>
        <end position="78"/>
    </location>
</feature>
<gene>
    <name evidence="2" type="ORF">J1N35_037393</name>
</gene>
<organism evidence="2 3">
    <name type="scientific">Gossypium stocksii</name>
    <dbReference type="NCBI Taxonomy" id="47602"/>
    <lineage>
        <taxon>Eukaryota</taxon>
        <taxon>Viridiplantae</taxon>
        <taxon>Streptophyta</taxon>
        <taxon>Embryophyta</taxon>
        <taxon>Tracheophyta</taxon>
        <taxon>Spermatophyta</taxon>
        <taxon>Magnoliopsida</taxon>
        <taxon>eudicotyledons</taxon>
        <taxon>Gunneridae</taxon>
        <taxon>Pentapetalae</taxon>
        <taxon>rosids</taxon>
        <taxon>malvids</taxon>
        <taxon>Malvales</taxon>
        <taxon>Malvaceae</taxon>
        <taxon>Malvoideae</taxon>
        <taxon>Gossypium</taxon>
    </lineage>
</organism>
<dbReference type="EMBL" id="JAIQCV010000011">
    <property type="protein sequence ID" value="KAH1046609.1"/>
    <property type="molecule type" value="Genomic_DNA"/>
</dbReference>
<evidence type="ECO:0008006" key="4">
    <source>
        <dbReference type="Google" id="ProtNLM"/>
    </source>
</evidence>
<evidence type="ECO:0000313" key="2">
    <source>
        <dbReference type="EMBL" id="KAH1046609.1"/>
    </source>
</evidence>
<protein>
    <recommendedName>
        <fullName evidence="4">Transposase MuDR plant domain-containing protein</fullName>
    </recommendedName>
</protein>
<comment type="caution">
    <text evidence="2">The sequence shown here is derived from an EMBL/GenBank/DDBJ whole genome shotgun (WGS) entry which is preliminary data.</text>
</comment>
<dbReference type="AlphaFoldDB" id="A0A9D3ZLN0"/>
<keyword evidence="3" id="KW-1185">Reference proteome</keyword>
<accession>A0A9D3ZLN0</accession>
<evidence type="ECO:0000313" key="3">
    <source>
        <dbReference type="Proteomes" id="UP000828251"/>
    </source>
</evidence>
<dbReference type="Proteomes" id="UP000828251">
    <property type="component" value="Unassembled WGS sequence"/>
</dbReference>
<name>A0A9D3ZLN0_9ROSI</name>
<proteinExistence type="predicted"/>
<evidence type="ECO:0000256" key="1">
    <source>
        <dbReference type="SAM" id="MobiDB-lite"/>
    </source>
</evidence>